<dbReference type="Pfam" id="PF00348">
    <property type="entry name" value="polyprenyl_synt"/>
    <property type="match status" value="1"/>
</dbReference>
<accession>A0A7G9YFX2</accession>
<dbReference type="SUPFAM" id="SSF48576">
    <property type="entry name" value="Terpenoid synthases"/>
    <property type="match status" value="1"/>
</dbReference>
<evidence type="ECO:0000256" key="1">
    <source>
        <dbReference type="ARBA" id="ARBA00001946"/>
    </source>
</evidence>
<keyword evidence="3 6" id="KW-0808">Transferase</keyword>
<dbReference type="SFLD" id="SFLDG01017">
    <property type="entry name" value="Polyprenyl_Transferase_Like"/>
    <property type="match status" value="1"/>
</dbReference>
<reference evidence="7" key="1">
    <citation type="submission" date="2020-06" db="EMBL/GenBank/DDBJ databases">
        <title>Unique genomic features of the anaerobic methanotrophic archaea.</title>
        <authorList>
            <person name="Chadwick G.L."/>
            <person name="Skennerton C.T."/>
            <person name="Laso-Perez R."/>
            <person name="Leu A.O."/>
            <person name="Speth D.R."/>
            <person name="Yu H."/>
            <person name="Morgan-Lang C."/>
            <person name="Hatzenpichler R."/>
            <person name="Goudeau D."/>
            <person name="Malmstrom R."/>
            <person name="Brazelton W.J."/>
            <person name="Woyke T."/>
            <person name="Hallam S.J."/>
            <person name="Tyson G.W."/>
            <person name="Wegener G."/>
            <person name="Boetius A."/>
            <person name="Orphan V."/>
        </authorList>
    </citation>
    <scope>NUCLEOTIDE SEQUENCE</scope>
</reference>
<dbReference type="SFLD" id="SFLDS00005">
    <property type="entry name" value="Isoprenoid_Synthase_Type_I"/>
    <property type="match status" value="1"/>
</dbReference>
<organism evidence="7">
    <name type="scientific">Candidatus Methanogaster sp. ANME-2c ERB4</name>
    <dbReference type="NCBI Taxonomy" id="2759911"/>
    <lineage>
        <taxon>Archaea</taxon>
        <taxon>Methanobacteriati</taxon>
        <taxon>Methanobacteriota</taxon>
        <taxon>Stenosarchaea group</taxon>
        <taxon>Methanomicrobia</taxon>
        <taxon>Methanosarcinales</taxon>
        <taxon>ANME-2 cluster</taxon>
        <taxon>Candidatus Methanogasteraceae</taxon>
        <taxon>Candidatus Methanogaster</taxon>
    </lineage>
</organism>
<name>A0A7G9YFX2_9EURY</name>
<keyword evidence="4" id="KW-0479">Metal-binding</keyword>
<keyword evidence="5" id="KW-0460">Magnesium</keyword>
<dbReference type="PANTHER" id="PTHR12001:SF85">
    <property type="entry name" value="SHORT CHAIN ISOPRENYL DIPHOSPHATE SYNTHASE"/>
    <property type="match status" value="1"/>
</dbReference>
<dbReference type="AlphaFoldDB" id="A0A7G9YFX2"/>
<dbReference type="PANTHER" id="PTHR12001">
    <property type="entry name" value="GERANYLGERANYL PYROPHOSPHATE SYNTHASE"/>
    <property type="match status" value="1"/>
</dbReference>
<dbReference type="EMBL" id="MT631235">
    <property type="protein sequence ID" value="QNO46906.1"/>
    <property type="molecule type" value="Genomic_DNA"/>
</dbReference>
<evidence type="ECO:0000313" key="7">
    <source>
        <dbReference type="EMBL" id="QNO46906.1"/>
    </source>
</evidence>
<sequence>MITDWYEYRLINGAIVGMIDNFAESNLKRIVRHVFDSGGKRIRPIILILSSELFGGDAADCADAALAIELIHSASLIHDDILDVGLVRRGVPSVYKQFGLAAAILCGDFLISKSIELISKYDRAVIQDFGRAGMSMSEGEALDVNSNETGFSENDYFECISKKTASLFAASACMGSRIGGAPAQSVGRCTEFGMHLGMAYQIIDDILEFKELQHEKKSENTSTTLPHILKHDAIDLSIAEVQYHVDCSKQIINSFDETDVRTKLHKIVDYMTFDLAGAVE</sequence>
<evidence type="ECO:0000256" key="2">
    <source>
        <dbReference type="ARBA" id="ARBA00006706"/>
    </source>
</evidence>
<gene>
    <name evidence="7" type="ORF">GBMLOPDG_00001</name>
</gene>
<evidence type="ECO:0000256" key="3">
    <source>
        <dbReference type="ARBA" id="ARBA00022679"/>
    </source>
</evidence>
<comment type="similarity">
    <text evidence="2 6">Belongs to the FPP/GGPP synthase family.</text>
</comment>
<dbReference type="GO" id="GO:0008299">
    <property type="term" value="P:isoprenoid biosynthetic process"/>
    <property type="evidence" value="ECO:0007669"/>
    <property type="project" value="InterPro"/>
</dbReference>
<evidence type="ECO:0000256" key="5">
    <source>
        <dbReference type="ARBA" id="ARBA00022842"/>
    </source>
</evidence>
<dbReference type="CDD" id="cd00685">
    <property type="entry name" value="Trans_IPPS_HT"/>
    <property type="match status" value="1"/>
</dbReference>
<dbReference type="Gene3D" id="1.10.600.10">
    <property type="entry name" value="Farnesyl Diphosphate Synthase"/>
    <property type="match status" value="1"/>
</dbReference>
<evidence type="ECO:0000256" key="4">
    <source>
        <dbReference type="ARBA" id="ARBA00022723"/>
    </source>
</evidence>
<comment type="cofactor">
    <cofactor evidence="1">
        <name>Mg(2+)</name>
        <dbReference type="ChEBI" id="CHEBI:18420"/>
    </cofactor>
</comment>
<dbReference type="GO" id="GO:0046872">
    <property type="term" value="F:metal ion binding"/>
    <property type="evidence" value="ECO:0007669"/>
    <property type="project" value="UniProtKB-KW"/>
</dbReference>
<dbReference type="InterPro" id="IPR008949">
    <property type="entry name" value="Isoprenoid_synthase_dom_sf"/>
</dbReference>
<proteinExistence type="inferred from homology"/>
<dbReference type="InterPro" id="IPR033749">
    <property type="entry name" value="Polyprenyl_synt_CS"/>
</dbReference>
<evidence type="ECO:0000256" key="6">
    <source>
        <dbReference type="RuleBase" id="RU004466"/>
    </source>
</evidence>
<dbReference type="EC" id="2.5.1.81" evidence="7"/>
<dbReference type="GO" id="GO:0044687">
    <property type="term" value="F:geranylfarnesyl diphosphate synthase activity"/>
    <property type="evidence" value="ECO:0007669"/>
    <property type="project" value="UniProtKB-EC"/>
</dbReference>
<dbReference type="PROSITE" id="PS00723">
    <property type="entry name" value="POLYPRENYL_SYNTHASE_1"/>
    <property type="match status" value="1"/>
</dbReference>
<protein>
    <submittedName>
        <fullName evidence="7">Geranylfarnesyl diphosphate synthase</fullName>
        <ecNumber evidence="7">2.5.1.81</ecNumber>
    </submittedName>
</protein>
<dbReference type="InterPro" id="IPR000092">
    <property type="entry name" value="Polyprenyl_synt"/>
</dbReference>